<dbReference type="AlphaFoldDB" id="A0AAF0D1W3"/>
<keyword evidence="1" id="KW-0812">Transmembrane</keyword>
<feature type="transmembrane region" description="Helical" evidence="1">
    <location>
        <begin position="115"/>
        <end position="134"/>
    </location>
</feature>
<evidence type="ECO:0000256" key="1">
    <source>
        <dbReference type="SAM" id="Phobius"/>
    </source>
</evidence>
<organism evidence="2 3">
    <name type="scientific">Odinarchaeota yellowstonii (strain LCB_4)</name>
    <dbReference type="NCBI Taxonomy" id="1841599"/>
    <lineage>
        <taxon>Archaea</taxon>
        <taxon>Promethearchaeati</taxon>
        <taxon>Candidatus Odinarchaeota</taxon>
        <taxon>Candidatus Odinarchaeia</taxon>
        <taxon>Candidatus Odinarchaeales</taxon>
        <taxon>Candidatus Odinarchaeaceae</taxon>
        <taxon>Candidatus Odinarchaeum</taxon>
    </lineage>
</organism>
<keyword evidence="1" id="KW-0472">Membrane</keyword>
<proteinExistence type="predicted"/>
<evidence type="ECO:0008006" key="4">
    <source>
        <dbReference type="Google" id="ProtNLM"/>
    </source>
</evidence>
<feature type="transmembrane region" description="Helical" evidence="1">
    <location>
        <begin position="87"/>
        <end position="109"/>
    </location>
</feature>
<evidence type="ECO:0000313" key="2">
    <source>
        <dbReference type="EMBL" id="WEU40170.1"/>
    </source>
</evidence>
<name>A0AAF0D1W3_ODILC</name>
<reference evidence="2" key="1">
    <citation type="journal article" date="2017" name="Nature">
        <title>Asgard archaea illuminate the origin of eukaryotic cellular complexity.</title>
        <authorList>
            <person name="Zaremba-Niedzwiedzka K."/>
            <person name="Caceres E.F."/>
            <person name="Saw J.H."/>
            <person name="Backstrom D."/>
            <person name="Juzokaite L."/>
            <person name="Vancaester E."/>
            <person name="Seitz K.W."/>
            <person name="Anantharaman K."/>
            <person name="Starnawski P."/>
            <person name="Kjeldsen K.U."/>
            <person name="Scott M.B."/>
            <person name="Nunoura T."/>
            <person name="Banfield J.F."/>
            <person name="Schramm A."/>
            <person name="Baker B.J."/>
            <person name="Spang A."/>
            <person name="Ettema T.J.G."/>
        </authorList>
    </citation>
    <scope>NUCLEOTIDE SEQUENCE</scope>
    <source>
        <strain evidence="2">LCB_4</strain>
    </source>
</reference>
<keyword evidence="1" id="KW-1133">Transmembrane helix</keyword>
<dbReference type="EMBL" id="CP091871">
    <property type="protein sequence ID" value="WEU40170.1"/>
    <property type="molecule type" value="Genomic_DNA"/>
</dbReference>
<dbReference type="Proteomes" id="UP000186851">
    <property type="component" value="Chromosome"/>
</dbReference>
<sequence>MPIFRGKKIYDLLFYIYFKTMYESKEPSISELGRRAGYSTPSGGPKLSIDKLKYEGLIEEKQGKIFITSQGKKLLEKFLIPFDFIKTAAFGFTIIGAFLIIVSLLAWVGFLFISYYLYITGGFILACGIIFYFTPKIYYWNLKKNQETINS</sequence>
<evidence type="ECO:0000313" key="3">
    <source>
        <dbReference type="Proteomes" id="UP000186851"/>
    </source>
</evidence>
<gene>
    <name evidence="2" type="ORF">OdinLCB4_006780</name>
</gene>
<dbReference type="KEGG" id="oyw:OdinLCB4_006780"/>
<protein>
    <recommendedName>
        <fullName evidence="4">LexA repressor DNA-binding domain-containing protein</fullName>
    </recommendedName>
</protein>
<reference evidence="2" key="2">
    <citation type="journal article" date="2022" name="Nat. Microbiol.">
        <title>A closed Candidatus Odinarchaeum chromosome exposes Asgard archaeal viruses.</title>
        <authorList>
            <person name="Tamarit D."/>
            <person name="Caceres E.F."/>
            <person name="Krupovic M."/>
            <person name="Nijland R."/>
            <person name="Eme L."/>
            <person name="Robinson N.P."/>
            <person name="Ettema T.J.G."/>
        </authorList>
    </citation>
    <scope>NUCLEOTIDE SEQUENCE</scope>
    <source>
        <strain evidence="2">LCB_4</strain>
    </source>
</reference>
<accession>A0AAF0D1W3</accession>